<dbReference type="GO" id="GO:0005524">
    <property type="term" value="F:ATP binding"/>
    <property type="evidence" value="ECO:0007669"/>
    <property type="project" value="UniProtKB-UniRule"/>
</dbReference>
<dbReference type="SUPFAM" id="SSF56112">
    <property type="entry name" value="Protein kinase-like (PK-like)"/>
    <property type="match status" value="1"/>
</dbReference>
<dbReference type="PROSITE" id="PS00107">
    <property type="entry name" value="PROTEIN_KINASE_ATP"/>
    <property type="match status" value="1"/>
</dbReference>
<dbReference type="EC" id="2.7.11.1" evidence="2"/>
<keyword evidence="12" id="KW-1133">Transmembrane helix</keyword>
<evidence type="ECO:0000256" key="4">
    <source>
        <dbReference type="ARBA" id="ARBA00022679"/>
    </source>
</evidence>
<keyword evidence="4" id="KW-0808">Transferase</keyword>
<dbReference type="GO" id="GO:0004674">
    <property type="term" value="F:protein serine/threonine kinase activity"/>
    <property type="evidence" value="ECO:0007669"/>
    <property type="project" value="UniProtKB-KW"/>
</dbReference>
<evidence type="ECO:0000256" key="6">
    <source>
        <dbReference type="ARBA" id="ARBA00022777"/>
    </source>
</evidence>
<keyword evidence="5 10" id="KW-0547">Nucleotide-binding</keyword>
<keyword evidence="15" id="KW-1185">Reference proteome</keyword>
<keyword evidence="6 14" id="KW-0418">Kinase</keyword>
<feature type="domain" description="Protein kinase" evidence="13">
    <location>
        <begin position="9"/>
        <end position="250"/>
    </location>
</feature>
<dbReference type="AlphaFoldDB" id="A0A542ZIF7"/>
<dbReference type="PANTHER" id="PTHR43671">
    <property type="entry name" value="SERINE/THREONINE-PROTEIN KINASE NEK"/>
    <property type="match status" value="1"/>
</dbReference>
<dbReference type="Pfam" id="PF00069">
    <property type="entry name" value="Pkinase"/>
    <property type="match status" value="1"/>
</dbReference>
<dbReference type="InterPro" id="IPR000719">
    <property type="entry name" value="Prot_kinase_dom"/>
</dbReference>
<comment type="catalytic activity">
    <reaction evidence="9">
        <text>L-seryl-[protein] + ATP = O-phospho-L-seryl-[protein] + ADP + H(+)</text>
        <dbReference type="Rhea" id="RHEA:17989"/>
        <dbReference type="Rhea" id="RHEA-COMP:9863"/>
        <dbReference type="Rhea" id="RHEA-COMP:11604"/>
        <dbReference type="ChEBI" id="CHEBI:15378"/>
        <dbReference type="ChEBI" id="CHEBI:29999"/>
        <dbReference type="ChEBI" id="CHEBI:30616"/>
        <dbReference type="ChEBI" id="CHEBI:83421"/>
        <dbReference type="ChEBI" id="CHEBI:456216"/>
        <dbReference type="EC" id="2.7.11.1"/>
    </reaction>
</comment>
<dbReference type="PANTHER" id="PTHR43671:SF98">
    <property type="entry name" value="SERINE_THREONINE-PROTEIN KINASE NEK11"/>
    <property type="match status" value="1"/>
</dbReference>
<reference evidence="14 15" key="1">
    <citation type="submission" date="2019-06" db="EMBL/GenBank/DDBJ databases">
        <title>Sequencing the genomes of 1000 actinobacteria strains.</title>
        <authorList>
            <person name="Klenk H.-P."/>
        </authorList>
    </citation>
    <scope>NUCLEOTIDE SEQUENCE [LARGE SCALE GENOMIC DNA]</scope>
    <source>
        <strain evidence="14 15">DSM 18082</strain>
    </source>
</reference>
<comment type="caution">
    <text evidence="14">The sequence shown here is derived from an EMBL/GenBank/DDBJ whole genome shotgun (WGS) entry which is preliminary data.</text>
</comment>
<evidence type="ECO:0000256" key="10">
    <source>
        <dbReference type="PROSITE-ProRule" id="PRU10141"/>
    </source>
</evidence>
<proteinExistence type="inferred from homology"/>
<gene>
    <name evidence="14" type="ORF">FB474_1531</name>
</gene>
<evidence type="ECO:0000256" key="12">
    <source>
        <dbReference type="SAM" id="Phobius"/>
    </source>
</evidence>
<keyword evidence="7 10" id="KW-0067">ATP-binding</keyword>
<evidence type="ECO:0000256" key="3">
    <source>
        <dbReference type="ARBA" id="ARBA00022527"/>
    </source>
</evidence>
<dbReference type="RefSeq" id="WP_141788085.1">
    <property type="nucleotide sequence ID" value="NZ_BAAAKX010000021.1"/>
</dbReference>
<feature type="transmembrane region" description="Helical" evidence="12">
    <location>
        <begin position="331"/>
        <end position="352"/>
    </location>
</feature>
<dbReference type="SUPFAM" id="SSF54427">
    <property type="entry name" value="NTF2-like"/>
    <property type="match status" value="1"/>
</dbReference>
<evidence type="ECO:0000256" key="8">
    <source>
        <dbReference type="ARBA" id="ARBA00047899"/>
    </source>
</evidence>
<dbReference type="InterPro" id="IPR011009">
    <property type="entry name" value="Kinase-like_dom_sf"/>
</dbReference>
<evidence type="ECO:0000313" key="15">
    <source>
        <dbReference type="Proteomes" id="UP000319514"/>
    </source>
</evidence>
<comment type="similarity">
    <text evidence="1">Belongs to the protein kinase superfamily. NEK Ser/Thr protein kinase family. NIMA subfamily.</text>
</comment>
<protein>
    <recommendedName>
        <fullName evidence="2">non-specific serine/threonine protein kinase</fullName>
        <ecNumber evidence="2">2.7.11.1</ecNumber>
    </recommendedName>
</protein>
<dbReference type="InterPro" id="IPR008266">
    <property type="entry name" value="Tyr_kinase_AS"/>
</dbReference>
<dbReference type="CDD" id="cd14014">
    <property type="entry name" value="STKc_PknB_like"/>
    <property type="match status" value="1"/>
</dbReference>
<evidence type="ECO:0000256" key="7">
    <source>
        <dbReference type="ARBA" id="ARBA00022840"/>
    </source>
</evidence>
<dbReference type="InterPro" id="IPR032710">
    <property type="entry name" value="NTF2-like_dom_sf"/>
</dbReference>
<dbReference type="EMBL" id="VFOQ01000001">
    <property type="protein sequence ID" value="TQL60148.1"/>
    <property type="molecule type" value="Genomic_DNA"/>
</dbReference>
<dbReference type="OrthoDB" id="3778994at2"/>
<keyword evidence="12" id="KW-0812">Transmembrane</keyword>
<dbReference type="InterPro" id="IPR017441">
    <property type="entry name" value="Protein_kinase_ATP_BS"/>
</dbReference>
<keyword evidence="3 14" id="KW-0723">Serine/threonine-protein kinase</keyword>
<comment type="catalytic activity">
    <reaction evidence="8">
        <text>L-threonyl-[protein] + ATP = O-phospho-L-threonyl-[protein] + ADP + H(+)</text>
        <dbReference type="Rhea" id="RHEA:46608"/>
        <dbReference type="Rhea" id="RHEA-COMP:11060"/>
        <dbReference type="Rhea" id="RHEA-COMP:11605"/>
        <dbReference type="ChEBI" id="CHEBI:15378"/>
        <dbReference type="ChEBI" id="CHEBI:30013"/>
        <dbReference type="ChEBI" id="CHEBI:30616"/>
        <dbReference type="ChEBI" id="CHEBI:61977"/>
        <dbReference type="ChEBI" id="CHEBI:456216"/>
        <dbReference type="EC" id="2.7.11.1"/>
    </reaction>
</comment>
<feature type="region of interest" description="Disordered" evidence="11">
    <location>
        <begin position="298"/>
        <end position="326"/>
    </location>
</feature>
<evidence type="ECO:0000313" key="14">
    <source>
        <dbReference type="EMBL" id="TQL60148.1"/>
    </source>
</evidence>
<accession>A0A542ZIF7</accession>
<evidence type="ECO:0000259" key="13">
    <source>
        <dbReference type="PROSITE" id="PS50011"/>
    </source>
</evidence>
<dbReference type="Proteomes" id="UP000319514">
    <property type="component" value="Unassembled WGS sequence"/>
</dbReference>
<dbReference type="PROSITE" id="PS00109">
    <property type="entry name" value="PROTEIN_KINASE_TYR"/>
    <property type="match status" value="1"/>
</dbReference>
<dbReference type="PROSITE" id="PS50011">
    <property type="entry name" value="PROTEIN_KINASE_DOM"/>
    <property type="match status" value="1"/>
</dbReference>
<dbReference type="Gene3D" id="1.10.510.10">
    <property type="entry name" value="Transferase(Phosphotransferase) domain 1"/>
    <property type="match status" value="1"/>
</dbReference>
<evidence type="ECO:0000256" key="9">
    <source>
        <dbReference type="ARBA" id="ARBA00048679"/>
    </source>
</evidence>
<evidence type="ECO:0000256" key="1">
    <source>
        <dbReference type="ARBA" id="ARBA00010886"/>
    </source>
</evidence>
<evidence type="ECO:0000256" key="11">
    <source>
        <dbReference type="SAM" id="MobiDB-lite"/>
    </source>
</evidence>
<organism evidence="14 15">
    <name type="scientific">Oryzihumus leptocrescens</name>
    <dbReference type="NCBI Taxonomy" id="297536"/>
    <lineage>
        <taxon>Bacteria</taxon>
        <taxon>Bacillati</taxon>
        <taxon>Actinomycetota</taxon>
        <taxon>Actinomycetes</taxon>
        <taxon>Micrococcales</taxon>
        <taxon>Intrasporangiaceae</taxon>
        <taxon>Oryzihumus</taxon>
    </lineage>
</organism>
<sequence>MEQPTVPGCVLLGQVGRGASGTVWLAERERDGARVAVKVLSGNGSRAELSDQALRELAVLSRTAGEHVVRLHDAVPLADGGLALVLDLADGGSLARVVAGRGHLSAGEAVTVLTPLAGALAQLHEAGVVHADVSPANVLFTREGKPMLADLGVARLAGEDPGFRHGTPGYVAPEVVDGASATPAADVHALGALGWLALTGAVPPPPAVRPPLATLGTGAPEALVGLVERCLAPDPADRPSAREAAVAAYAAAPAEPVRLATGEDPAGDLTHRLRAQAAADPVTPVPSRWRRAASRLPPALRGVPGRSRGKGTTVSTGAATSAAAPRRRRAWALPGVALLAVALLVASGAWAATRHTAPAARVSGGVVQDRQAPVHAPHELLQQLADRRAAAWTARDPAALAAVDAPGSPALHTDVAHVGTLLSRHASYRGLRLTVRAASGTLAGTTATLRARVDTAAYVVVEDGGATRSRPAVAGPALTFTLAWTGQGWRIVSYR</sequence>
<dbReference type="InterPro" id="IPR050660">
    <property type="entry name" value="NEK_Ser/Thr_kinase"/>
</dbReference>
<evidence type="ECO:0000256" key="2">
    <source>
        <dbReference type="ARBA" id="ARBA00012513"/>
    </source>
</evidence>
<keyword evidence="12" id="KW-0472">Membrane</keyword>
<name>A0A542ZIF7_9MICO</name>
<evidence type="ECO:0000256" key="5">
    <source>
        <dbReference type="ARBA" id="ARBA00022741"/>
    </source>
</evidence>
<feature type="binding site" evidence="10">
    <location>
        <position position="38"/>
    </location>
    <ligand>
        <name>ATP</name>
        <dbReference type="ChEBI" id="CHEBI:30616"/>
    </ligand>
</feature>